<keyword evidence="1" id="KW-0158">Chromosome</keyword>
<keyword evidence="5" id="KW-1185">Reference proteome</keyword>
<dbReference type="Gene3D" id="3.90.230.10">
    <property type="entry name" value="Creatinase/methionine aminopeptidase superfamily"/>
    <property type="match status" value="1"/>
</dbReference>
<comment type="subunit">
    <text evidence="1">Component of the FACT complex.</text>
</comment>
<dbReference type="PANTHER" id="PTHR13980:SF15">
    <property type="entry name" value="FACT COMPLEX SUBUNIT SPT16"/>
    <property type="match status" value="1"/>
</dbReference>
<name>A0A183DY96_9BILA</name>
<protein>
    <recommendedName>
        <fullName evidence="1">FACT complex subunit</fullName>
    </recommendedName>
</protein>
<keyword evidence="1" id="KW-0805">Transcription regulation</keyword>
<dbReference type="Gene3D" id="3.40.350.10">
    <property type="entry name" value="Creatinase/prolidase N-terminal domain"/>
    <property type="match status" value="1"/>
</dbReference>
<reference evidence="6" key="1">
    <citation type="submission" date="2016-06" db="UniProtKB">
        <authorList>
            <consortium name="WormBaseParasite"/>
        </authorList>
    </citation>
    <scope>IDENTIFICATION</scope>
</reference>
<evidence type="ECO:0000313" key="5">
    <source>
        <dbReference type="Proteomes" id="UP000271098"/>
    </source>
</evidence>
<keyword evidence="1" id="KW-0227">DNA damage</keyword>
<sequence length="351" mass="39496">MNEKRLSIRKETFLKRADALYTFWHNGYDEALAKVDALVFMVGSDEDAPQYSKSNALQTWLFGFEMSDLLSVFTRKRIYFLSSARKVQFFEPIESEEASGVVPPISLMTRDKVDKDKANFTKFVGILREAGSTFGHFMKDSYNSEFACAWRNALQENGIELSVDVSSSFVHLLSAKDEIEVELCKKAAQATVNTWSHARKKIVNIVDQSKVQQRLADNHSVEACYTPIIQSGGDYTLKLSAESNDKLLHYGTIICSLGARYQGYCSNLSRTMFVDPPKQFEEIYESMLVIENAVIESLKPGRKLCEAYAAGLEVVNGKPELSDRLIKNNFGFLAIFIISSRAAVIVVVCIY</sequence>
<dbReference type="GO" id="GO:0006260">
    <property type="term" value="P:DNA replication"/>
    <property type="evidence" value="ECO:0007669"/>
    <property type="project" value="UniProtKB-KW"/>
</dbReference>
<keyword evidence="1" id="KW-0234">DNA repair</keyword>
<dbReference type="OrthoDB" id="10251642at2759"/>
<dbReference type="AlphaFoldDB" id="A0A183DY96"/>
<dbReference type="Pfam" id="PF14826">
    <property type="entry name" value="FACT-Spt16_Nlob"/>
    <property type="match status" value="1"/>
</dbReference>
<comment type="similarity">
    <text evidence="1">Belongs to the peptidase M24 family. SPT16 subfamily.</text>
</comment>
<dbReference type="SUPFAM" id="SSF55920">
    <property type="entry name" value="Creatinase/aminopeptidase"/>
    <property type="match status" value="1"/>
</dbReference>
<evidence type="ECO:0000256" key="2">
    <source>
        <dbReference type="SAM" id="Phobius"/>
    </source>
</evidence>
<dbReference type="Proteomes" id="UP000271098">
    <property type="component" value="Unassembled WGS sequence"/>
</dbReference>
<dbReference type="InterPro" id="IPR029149">
    <property type="entry name" value="Creatin/AminoP/Spt16_N"/>
</dbReference>
<evidence type="ECO:0000259" key="3">
    <source>
        <dbReference type="SMART" id="SM01285"/>
    </source>
</evidence>
<keyword evidence="1" id="KW-0539">Nucleus</keyword>
<dbReference type="PANTHER" id="PTHR13980">
    <property type="entry name" value="CDC68 RELATED"/>
    <property type="match status" value="1"/>
</dbReference>
<dbReference type="InterPro" id="IPR036005">
    <property type="entry name" value="Creatinase/aminopeptidase-like"/>
</dbReference>
<reference evidence="4 5" key="2">
    <citation type="submission" date="2018-11" db="EMBL/GenBank/DDBJ databases">
        <authorList>
            <consortium name="Pathogen Informatics"/>
        </authorList>
    </citation>
    <scope>NUCLEOTIDE SEQUENCE [LARGE SCALE GENOMIC DNA]</scope>
</reference>
<dbReference type="GO" id="GO:0006281">
    <property type="term" value="P:DNA repair"/>
    <property type="evidence" value="ECO:0007669"/>
    <property type="project" value="UniProtKB-UniRule"/>
</dbReference>
<feature type="domain" description="FACT complex subunit SPT16 N-terminal lobe" evidence="3">
    <location>
        <begin position="8"/>
        <end position="169"/>
    </location>
</feature>
<dbReference type="InterPro" id="IPR029148">
    <property type="entry name" value="FACT-SPT16_Nlobe"/>
</dbReference>
<comment type="subcellular location">
    <subcellularLocation>
        <location evidence="1">Nucleus</location>
    </subcellularLocation>
    <subcellularLocation>
        <location evidence="1">Chromosome</location>
    </subcellularLocation>
</comment>
<keyword evidence="1" id="KW-0235">DNA replication</keyword>
<evidence type="ECO:0000313" key="6">
    <source>
        <dbReference type="WBParaSite" id="GPUH_0001370201-mRNA-1"/>
    </source>
</evidence>
<dbReference type="SMART" id="SM01285">
    <property type="entry name" value="FACT-Spt16_Nlob"/>
    <property type="match status" value="1"/>
</dbReference>
<accession>A0A183DY96</accession>
<evidence type="ECO:0000256" key="1">
    <source>
        <dbReference type="RuleBase" id="RU367052"/>
    </source>
</evidence>
<proteinExistence type="inferred from homology"/>
<organism evidence="6">
    <name type="scientific">Gongylonema pulchrum</name>
    <dbReference type="NCBI Taxonomy" id="637853"/>
    <lineage>
        <taxon>Eukaryota</taxon>
        <taxon>Metazoa</taxon>
        <taxon>Ecdysozoa</taxon>
        <taxon>Nematoda</taxon>
        <taxon>Chromadorea</taxon>
        <taxon>Rhabditida</taxon>
        <taxon>Spirurina</taxon>
        <taxon>Spiruromorpha</taxon>
        <taxon>Spiruroidea</taxon>
        <taxon>Gongylonematidae</taxon>
        <taxon>Gongylonema</taxon>
    </lineage>
</organism>
<gene>
    <name evidence="4" type="ORF">GPUH_LOCUS13687</name>
</gene>
<keyword evidence="2" id="KW-0472">Membrane</keyword>
<dbReference type="EMBL" id="UYRT01080458">
    <property type="protein sequence ID" value="VDN22788.1"/>
    <property type="molecule type" value="Genomic_DNA"/>
</dbReference>
<keyword evidence="2" id="KW-1133">Transmembrane helix</keyword>
<dbReference type="InterPro" id="IPR000994">
    <property type="entry name" value="Pept_M24"/>
</dbReference>
<dbReference type="GO" id="GO:0035101">
    <property type="term" value="C:FACT complex"/>
    <property type="evidence" value="ECO:0007669"/>
    <property type="project" value="UniProtKB-UniRule"/>
</dbReference>
<keyword evidence="2" id="KW-0812">Transmembrane</keyword>
<comment type="function">
    <text evidence="1">Component of the FACT complex, a general chromatin factor that acts to reorganize nucleosomes. The FACT complex is involved in multiple processes that require DNA as a template such as mRNA elongation, DNA replication and DNA repair. During transcription elongation the FACT complex acts as a histone chaperone that both destabilizes and restores nucleosomal structure. It facilitates the passage of RNA polymerase II and transcription by promoting the dissociation of one histone H2A-H2B dimer from the nucleosome, then subsequently promotes the reestablishment of the nucleosome following the passage of RNA polymerase II.</text>
</comment>
<dbReference type="GO" id="GO:0031491">
    <property type="term" value="F:nucleosome binding"/>
    <property type="evidence" value="ECO:0007669"/>
    <property type="project" value="TreeGrafter"/>
</dbReference>
<dbReference type="InterPro" id="IPR040258">
    <property type="entry name" value="Spt16"/>
</dbReference>
<feature type="transmembrane region" description="Helical" evidence="2">
    <location>
        <begin position="330"/>
        <end position="350"/>
    </location>
</feature>
<dbReference type="GO" id="GO:0006368">
    <property type="term" value="P:transcription elongation by RNA polymerase II"/>
    <property type="evidence" value="ECO:0007669"/>
    <property type="project" value="TreeGrafter"/>
</dbReference>
<keyword evidence="1" id="KW-0804">Transcription</keyword>
<dbReference type="WBParaSite" id="GPUH_0001370201-mRNA-1">
    <property type="protein sequence ID" value="GPUH_0001370201-mRNA-1"/>
    <property type="gene ID" value="GPUH_0001370201"/>
</dbReference>
<dbReference type="Pfam" id="PF00557">
    <property type="entry name" value="Peptidase_M24"/>
    <property type="match status" value="1"/>
</dbReference>
<evidence type="ECO:0000313" key="4">
    <source>
        <dbReference type="EMBL" id="VDN22788.1"/>
    </source>
</evidence>